<dbReference type="CDD" id="cd07722">
    <property type="entry name" value="LACTB2-like_MBL-fold"/>
    <property type="match status" value="1"/>
</dbReference>
<dbReference type="HOGENOM" id="CLU_048478_1_3_1"/>
<evidence type="ECO:0000256" key="1">
    <source>
        <dbReference type="ARBA" id="ARBA00006759"/>
    </source>
</evidence>
<dbReference type="InterPro" id="IPR047921">
    <property type="entry name" value="LACTB2-like_MBL-fold"/>
</dbReference>
<dbReference type="EMBL" id="KN833731">
    <property type="protein sequence ID" value="KIK23053.1"/>
    <property type="molecule type" value="Genomic_DNA"/>
</dbReference>
<organism evidence="6 7">
    <name type="scientific">Pisolithus microcarpus 441</name>
    <dbReference type="NCBI Taxonomy" id="765257"/>
    <lineage>
        <taxon>Eukaryota</taxon>
        <taxon>Fungi</taxon>
        <taxon>Dikarya</taxon>
        <taxon>Basidiomycota</taxon>
        <taxon>Agaricomycotina</taxon>
        <taxon>Agaricomycetes</taxon>
        <taxon>Agaricomycetidae</taxon>
        <taxon>Boletales</taxon>
        <taxon>Sclerodermatineae</taxon>
        <taxon>Pisolithaceae</taxon>
        <taxon>Pisolithus</taxon>
    </lineage>
</organism>
<accession>A0A0C9ZTS8</accession>
<dbReference type="AlphaFoldDB" id="A0A0C9ZTS8"/>
<gene>
    <name evidence="6" type="ORF">PISMIDRAFT_11179</name>
</gene>
<dbReference type="InterPro" id="IPR036866">
    <property type="entry name" value="RibonucZ/Hydroxyglut_hydro"/>
</dbReference>
<evidence type="ECO:0000256" key="4">
    <source>
        <dbReference type="ARBA" id="ARBA00022833"/>
    </source>
</evidence>
<proteinExistence type="inferred from homology"/>
<dbReference type="SUPFAM" id="SSF56281">
    <property type="entry name" value="Metallo-hydrolase/oxidoreductase"/>
    <property type="match status" value="1"/>
</dbReference>
<reference evidence="7" key="2">
    <citation type="submission" date="2015-01" db="EMBL/GenBank/DDBJ databases">
        <title>Evolutionary Origins and Diversification of the Mycorrhizal Mutualists.</title>
        <authorList>
            <consortium name="DOE Joint Genome Institute"/>
            <consortium name="Mycorrhizal Genomics Consortium"/>
            <person name="Kohler A."/>
            <person name="Kuo A."/>
            <person name="Nagy L.G."/>
            <person name="Floudas D."/>
            <person name="Copeland A."/>
            <person name="Barry K.W."/>
            <person name="Cichocki N."/>
            <person name="Veneault-Fourrey C."/>
            <person name="LaButti K."/>
            <person name="Lindquist E.A."/>
            <person name="Lipzen A."/>
            <person name="Lundell T."/>
            <person name="Morin E."/>
            <person name="Murat C."/>
            <person name="Riley R."/>
            <person name="Ohm R."/>
            <person name="Sun H."/>
            <person name="Tunlid A."/>
            <person name="Henrissat B."/>
            <person name="Grigoriev I.V."/>
            <person name="Hibbett D.S."/>
            <person name="Martin F."/>
        </authorList>
    </citation>
    <scope>NUCLEOTIDE SEQUENCE [LARGE SCALE GENOMIC DNA]</scope>
    <source>
        <strain evidence="7">441</strain>
    </source>
</reference>
<keyword evidence="2" id="KW-0479">Metal-binding</keyword>
<dbReference type="InterPro" id="IPR050662">
    <property type="entry name" value="Sec-metab_biosynth-thioest"/>
</dbReference>
<protein>
    <submittedName>
        <fullName evidence="6">Unplaced genomic scaffold scaffold_47, whole genome shotgun sequence</fullName>
    </submittedName>
</protein>
<dbReference type="GO" id="GO:0044550">
    <property type="term" value="P:secondary metabolite biosynthetic process"/>
    <property type="evidence" value="ECO:0007669"/>
    <property type="project" value="TreeGrafter"/>
</dbReference>
<evidence type="ECO:0000256" key="3">
    <source>
        <dbReference type="ARBA" id="ARBA00022801"/>
    </source>
</evidence>
<dbReference type="InterPro" id="IPR036388">
    <property type="entry name" value="WH-like_DNA-bd_sf"/>
</dbReference>
<evidence type="ECO:0000313" key="7">
    <source>
        <dbReference type="Proteomes" id="UP000054018"/>
    </source>
</evidence>
<dbReference type="Proteomes" id="UP000054018">
    <property type="component" value="Unassembled WGS sequence"/>
</dbReference>
<evidence type="ECO:0000259" key="5">
    <source>
        <dbReference type="SMART" id="SM00849"/>
    </source>
</evidence>
<dbReference type="STRING" id="765257.A0A0C9ZTS8"/>
<dbReference type="OrthoDB" id="17458at2759"/>
<dbReference type="SMART" id="SM00849">
    <property type="entry name" value="Lactamase_B"/>
    <property type="match status" value="1"/>
</dbReference>
<name>A0A0C9ZTS8_9AGAM</name>
<reference evidence="6 7" key="1">
    <citation type="submission" date="2014-04" db="EMBL/GenBank/DDBJ databases">
        <authorList>
            <consortium name="DOE Joint Genome Institute"/>
            <person name="Kuo A."/>
            <person name="Kohler A."/>
            <person name="Costa M.D."/>
            <person name="Nagy L.G."/>
            <person name="Floudas D."/>
            <person name="Copeland A."/>
            <person name="Barry K.W."/>
            <person name="Cichocki N."/>
            <person name="Veneault-Fourrey C."/>
            <person name="LaButti K."/>
            <person name="Lindquist E.A."/>
            <person name="Lipzen A."/>
            <person name="Lundell T."/>
            <person name="Morin E."/>
            <person name="Murat C."/>
            <person name="Sun H."/>
            <person name="Tunlid A."/>
            <person name="Henrissat B."/>
            <person name="Grigoriev I.V."/>
            <person name="Hibbett D.S."/>
            <person name="Martin F."/>
            <person name="Nordberg H.P."/>
            <person name="Cantor M.N."/>
            <person name="Hua S.X."/>
        </authorList>
    </citation>
    <scope>NUCLEOTIDE SEQUENCE [LARGE SCALE GENOMIC DNA]</scope>
    <source>
        <strain evidence="6 7">441</strain>
    </source>
</reference>
<evidence type="ECO:0000313" key="6">
    <source>
        <dbReference type="EMBL" id="KIK23053.1"/>
    </source>
</evidence>
<keyword evidence="7" id="KW-1185">Reference proteome</keyword>
<keyword evidence="4" id="KW-0862">Zinc</keyword>
<dbReference type="GO" id="GO:0016787">
    <property type="term" value="F:hydrolase activity"/>
    <property type="evidence" value="ECO:0007669"/>
    <property type="project" value="UniProtKB-KW"/>
</dbReference>
<dbReference type="InterPro" id="IPR041516">
    <property type="entry name" value="LACTB2_WH"/>
</dbReference>
<dbReference type="PANTHER" id="PTHR23131:SF0">
    <property type="entry name" value="ENDORIBONUCLEASE LACTB2"/>
    <property type="match status" value="1"/>
</dbReference>
<dbReference type="Pfam" id="PF00753">
    <property type="entry name" value="Lactamase_B"/>
    <property type="match status" value="1"/>
</dbReference>
<keyword evidence="3" id="KW-0378">Hydrolase</keyword>
<feature type="domain" description="Metallo-beta-lactamase" evidence="5">
    <location>
        <begin position="33"/>
        <end position="246"/>
    </location>
</feature>
<evidence type="ECO:0000256" key="2">
    <source>
        <dbReference type="ARBA" id="ARBA00022723"/>
    </source>
</evidence>
<dbReference type="GO" id="GO:0046872">
    <property type="term" value="F:metal ion binding"/>
    <property type="evidence" value="ECO:0007669"/>
    <property type="project" value="UniProtKB-KW"/>
</dbReference>
<dbReference type="Gene3D" id="1.10.10.10">
    <property type="entry name" value="Winged helix-like DNA-binding domain superfamily/Winged helix DNA-binding domain"/>
    <property type="match status" value="1"/>
</dbReference>
<dbReference type="PANTHER" id="PTHR23131">
    <property type="entry name" value="ENDORIBONUCLEASE LACTB2"/>
    <property type="match status" value="1"/>
</dbReference>
<dbReference type="Gene3D" id="3.60.15.10">
    <property type="entry name" value="Ribonuclease Z/Hydroxyacylglutathione hydrolase-like"/>
    <property type="match status" value="1"/>
</dbReference>
<dbReference type="InterPro" id="IPR001279">
    <property type="entry name" value="Metallo-B-lactamas"/>
</dbReference>
<dbReference type="Pfam" id="PF17778">
    <property type="entry name" value="WHD_BLACT"/>
    <property type="match status" value="1"/>
</dbReference>
<sequence length="348" mass="38998">MAQKLEVLQSITRLSEYVVRILGQNPGQYTLQGTNTYLVGEGRPYTLIDTGEGKSEYIPLLESVLEDDVRRISDNGQGAQQHISDIIISHWHPDHVGGIPSVLALLRRLWSAQNPHLPFKPPRLHKFPDTFPPDNRFALIKQAVLPGSFEPSITGALFHDLKDGQCFPITTRSSLPEDPPKLRVVHSPGHTEDSICMVSSVDKVLYTADTVLGQGSTIFENLGTYMSTLRSLLSLREEYVILYPGHGPVVQDGAQSIEAYINHRMEREEQILRVLERPPPEGKDSWSTWDIVSTIYAAYPRNLWESAARGVYQHLEKLTSDGKVGKLGGEGKEARWELLVESNRRPGF</sequence>
<comment type="similarity">
    <text evidence="1">Belongs to the metallo-beta-lactamase superfamily. Glyoxalase II family.</text>
</comment>